<evidence type="ECO:0000256" key="4">
    <source>
        <dbReference type="ARBA" id="ARBA00023002"/>
    </source>
</evidence>
<dbReference type="NCBIfam" id="NF004231">
    <property type="entry name" value="PRK05679.1"/>
    <property type="match status" value="1"/>
</dbReference>
<comment type="catalytic activity">
    <reaction evidence="6">
        <text>pyridoxine 5'-phosphate + O2 = pyridoxal 5'-phosphate + H2O2</text>
        <dbReference type="Rhea" id="RHEA:15149"/>
        <dbReference type="ChEBI" id="CHEBI:15379"/>
        <dbReference type="ChEBI" id="CHEBI:16240"/>
        <dbReference type="ChEBI" id="CHEBI:58589"/>
        <dbReference type="ChEBI" id="CHEBI:597326"/>
        <dbReference type="EC" id="1.4.3.5"/>
    </reaction>
</comment>
<comment type="similarity">
    <text evidence="1 6">Belongs to the pyridoxamine 5'-phosphate oxidase family.</text>
</comment>
<feature type="binding site" evidence="6 7">
    <location>
        <position position="127"/>
    </location>
    <ligand>
        <name>FMN</name>
        <dbReference type="ChEBI" id="CHEBI:58210"/>
    </ligand>
</feature>
<organism evidence="11 12">
    <name type="scientific">Caulobacter segnis (strain ATCC 21756 / DSM 7131 / JCM 7823 / NBRC 15250 / LMG 17158 / TK0059)</name>
    <name type="common">Mycoplana segnis</name>
    <dbReference type="NCBI Taxonomy" id="509190"/>
    <lineage>
        <taxon>Bacteria</taxon>
        <taxon>Pseudomonadati</taxon>
        <taxon>Pseudomonadota</taxon>
        <taxon>Alphaproteobacteria</taxon>
        <taxon>Caulobacterales</taxon>
        <taxon>Caulobacteraceae</taxon>
        <taxon>Caulobacter</taxon>
    </lineage>
</organism>
<reference evidence="12" key="1">
    <citation type="journal article" date="2011" name="J. Bacteriol.">
        <title>Genome sequences of eight morphologically diverse alphaproteobacteria.</title>
        <authorList>
            <consortium name="US DOE Joint Genome Institute"/>
            <person name="Brown P.J."/>
            <person name="Kysela D.T."/>
            <person name="Buechlein A."/>
            <person name="Hemmerich C."/>
            <person name="Brun Y.V."/>
        </authorList>
    </citation>
    <scope>NUCLEOTIDE SEQUENCE [LARGE SCALE GENOMIC DNA]</scope>
    <source>
        <strain evidence="12">ATCC 21756 / DSM 7131 / JCM 7823 / NBRC 15250 / LMG 17158 / TK0059</strain>
    </source>
</reference>
<dbReference type="PROSITE" id="PS01064">
    <property type="entry name" value="PYRIDOX_OXIDASE"/>
    <property type="match status" value="1"/>
</dbReference>
<dbReference type="Pfam" id="PF01243">
    <property type="entry name" value="PNPOx_N"/>
    <property type="match status" value="1"/>
</dbReference>
<evidence type="ECO:0000256" key="2">
    <source>
        <dbReference type="ARBA" id="ARBA00022630"/>
    </source>
</evidence>
<keyword evidence="4 6" id="KW-0560">Oxidoreductase</keyword>
<dbReference type="SUPFAM" id="SSF50475">
    <property type="entry name" value="FMN-binding split barrel"/>
    <property type="match status" value="1"/>
</dbReference>
<dbReference type="NCBIfam" id="TIGR00558">
    <property type="entry name" value="pdxH"/>
    <property type="match status" value="1"/>
</dbReference>
<keyword evidence="5 6" id="KW-0664">Pyridoxine biosynthesis</keyword>
<dbReference type="PIRSF" id="PIRSF000190">
    <property type="entry name" value="Pyd_amn-ph_oxd"/>
    <property type="match status" value="1"/>
</dbReference>
<dbReference type="STRING" id="509190.Cseg_3368"/>
<dbReference type="InterPro" id="IPR019740">
    <property type="entry name" value="Pyridox_Oxase_CS"/>
</dbReference>
<feature type="domain" description="Pyridoxine 5'-phosphate oxidase dimerisation C-terminal" evidence="10">
    <location>
        <begin position="194"/>
        <end position="234"/>
    </location>
</feature>
<evidence type="ECO:0000259" key="9">
    <source>
        <dbReference type="Pfam" id="PF01243"/>
    </source>
</evidence>
<evidence type="ECO:0000256" key="3">
    <source>
        <dbReference type="ARBA" id="ARBA00022643"/>
    </source>
</evidence>
<proteinExistence type="inferred from homology"/>
<evidence type="ECO:0000256" key="6">
    <source>
        <dbReference type="HAMAP-Rule" id="MF_01629"/>
    </source>
</evidence>
<comment type="cofactor">
    <cofactor evidence="6 7">
        <name>FMN</name>
        <dbReference type="ChEBI" id="CHEBI:58210"/>
    </cofactor>
    <text evidence="6 7">Binds 1 FMN per subunit.</text>
</comment>
<feature type="region of interest" description="Disordered" evidence="8">
    <location>
        <begin position="1"/>
        <end position="28"/>
    </location>
</feature>
<dbReference type="PANTHER" id="PTHR10851:SF0">
    <property type="entry name" value="PYRIDOXINE-5'-PHOSPHATE OXIDASE"/>
    <property type="match status" value="1"/>
</dbReference>
<dbReference type="InterPro" id="IPR019576">
    <property type="entry name" value="Pyridoxamine_oxidase_dimer_C"/>
</dbReference>
<feature type="binding site" evidence="6">
    <location>
        <position position="153"/>
    </location>
    <ligand>
        <name>substrate</name>
    </ligand>
</feature>
<dbReference type="InterPro" id="IPR000659">
    <property type="entry name" value="Pyridox_Oxase"/>
</dbReference>
<feature type="binding site" evidence="6 7">
    <location>
        <position position="105"/>
    </location>
    <ligand>
        <name>FMN</name>
        <dbReference type="ChEBI" id="CHEBI:58210"/>
    </ligand>
</feature>
<feature type="binding site" evidence="6 7">
    <location>
        <begin position="83"/>
        <end position="88"/>
    </location>
    <ligand>
        <name>FMN</name>
        <dbReference type="ChEBI" id="CHEBI:58210"/>
    </ligand>
</feature>
<comment type="catalytic activity">
    <reaction evidence="6">
        <text>pyridoxamine 5'-phosphate + O2 + H2O = pyridoxal 5'-phosphate + H2O2 + NH4(+)</text>
        <dbReference type="Rhea" id="RHEA:15817"/>
        <dbReference type="ChEBI" id="CHEBI:15377"/>
        <dbReference type="ChEBI" id="CHEBI:15379"/>
        <dbReference type="ChEBI" id="CHEBI:16240"/>
        <dbReference type="ChEBI" id="CHEBI:28938"/>
        <dbReference type="ChEBI" id="CHEBI:58451"/>
        <dbReference type="ChEBI" id="CHEBI:597326"/>
        <dbReference type="EC" id="1.4.3.5"/>
    </reaction>
</comment>
<dbReference type="EMBL" id="CP002008">
    <property type="protein sequence ID" value="ADG11801.1"/>
    <property type="molecule type" value="Genomic_DNA"/>
</dbReference>
<feature type="binding site" evidence="6">
    <location>
        <position position="88"/>
    </location>
    <ligand>
        <name>substrate</name>
    </ligand>
</feature>
<comment type="pathway">
    <text evidence="6">Cofactor metabolism; pyridoxal 5'-phosphate salvage; pyridoxal 5'-phosphate from pyridoxamine 5'-phosphate: step 1/1.</text>
</comment>
<feature type="binding site" evidence="6">
    <location>
        <position position="145"/>
    </location>
    <ligand>
        <name>substrate</name>
    </ligand>
</feature>
<feature type="binding site" evidence="6">
    <location>
        <position position="149"/>
    </location>
    <ligand>
        <name>substrate</name>
    </ligand>
</feature>
<dbReference type="InterPro" id="IPR011576">
    <property type="entry name" value="Pyridox_Oxase_N"/>
</dbReference>
<dbReference type="EC" id="1.4.3.5" evidence="6"/>
<feature type="binding site" evidence="6 7">
    <location>
        <position position="217"/>
    </location>
    <ligand>
        <name>FMN</name>
        <dbReference type="ChEBI" id="CHEBI:58210"/>
    </ligand>
</feature>
<evidence type="ECO:0000256" key="8">
    <source>
        <dbReference type="SAM" id="MobiDB-lite"/>
    </source>
</evidence>
<name>D5VMS8_CAUST</name>
<dbReference type="AlphaFoldDB" id="D5VMS8"/>
<protein>
    <recommendedName>
        <fullName evidence="6">Pyridoxine/pyridoxamine 5'-phosphate oxidase</fullName>
        <ecNumber evidence="6">1.4.3.5</ecNumber>
    </recommendedName>
    <alternativeName>
        <fullName evidence="6">PNP/PMP oxidase</fullName>
        <shortName evidence="6">PNPOx</shortName>
    </alternativeName>
    <alternativeName>
        <fullName evidence="6">Pyridoxal 5'-phosphate synthase</fullName>
    </alternativeName>
</protein>
<dbReference type="HOGENOM" id="CLU_032263_2_3_5"/>
<dbReference type="PANTHER" id="PTHR10851">
    <property type="entry name" value="PYRIDOXINE-5-PHOSPHATE OXIDASE"/>
    <property type="match status" value="1"/>
</dbReference>
<dbReference type="Proteomes" id="UP000002629">
    <property type="component" value="Chromosome"/>
</dbReference>
<comment type="subunit">
    <text evidence="6">Homodimer.</text>
</comment>
<dbReference type="KEGG" id="cse:Cseg_3368"/>
<dbReference type="InterPro" id="IPR012349">
    <property type="entry name" value="Split_barrel_FMN-bd"/>
</dbReference>
<sequence>MAPRHGRAYMKRMSADQPLIPASPSEDDYVRQVTEATPPPLLSEEDPFALFAEWLEDAGKKELNDPNAMTVSTVDADGMPDSRMVLLKDFDARGFVFYTNTHSAKGRELAANPKAAILFHWKSLRRQVRIRGLVEPVTEAEADAYFASRARHSQIGAWASDQSQPLPERHALEKRVAEMGLKFGLGKVPRPPHWSGYRIVPITLEFWRDRPFRLHERLVFDRVADGWTTKRLFP</sequence>
<feature type="binding site" evidence="6 7">
    <location>
        <begin position="98"/>
        <end position="99"/>
    </location>
    <ligand>
        <name>FMN</name>
        <dbReference type="ChEBI" id="CHEBI:58210"/>
    </ligand>
</feature>
<evidence type="ECO:0000259" key="10">
    <source>
        <dbReference type="Pfam" id="PF10590"/>
    </source>
</evidence>
<accession>D5VMS8</accession>
<feature type="binding site" evidence="6 7">
    <location>
        <position position="207"/>
    </location>
    <ligand>
        <name>FMN</name>
        <dbReference type="ChEBI" id="CHEBI:58210"/>
    </ligand>
</feature>
<comment type="caution">
    <text evidence="6">Lacks conserved residue(s) required for the propagation of feature annotation.</text>
</comment>
<feature type="compositionally biased region" description="Basic residues" evidence="8">
    <location>
        <begin position="1"/>
        <end position="10"/>
    </location>
</feature>
<evidence type="ECO:0000256" key="1">
    <source>
        <dbReference type="ARBA" id="ARBA00007301"/>
    </source>
</evidence>
<keyword evidence="2 6" id="KW-0285">Flavoprotein</keyword>
<feature type="binding site" evidence="6 7">
    <location>
        <begin position="162"/>
        <end position="163"/>
    </location>
    <ligand>
        <name>FMN</name>
        <dbReference type="ChEBI" id="CHEBI:58210"/>
    </ligand>
</feature>
<gene>
    <name evidence="6" type="primary">pdxH</name>
    <name evidence="11" type="ordered locus">Cseg_3368</name>
</gene>
<dbReference type="Pfam" id="PF10590">
    <property type="entry name" value="PNP_phzG_C"/>
    <property type="match status" value="1"/>
</dbReference>
<feature type="domain" description="Pyridoxamine 5'-phosphate oxidase N-terminal" evidence="9">
    <location>
        <begin position="56"/>
        <end position="180"/>
    </location>
</feature>
<feature type="binding site" evidence="6">
    <location>
        <begin position="213"/>
        <end position="215"/>
    </location>
    <ligand>
        <name>substrate</name>
    </ligand>
</feature>
<evidence type="ECO:0000256" key="7">
    <source>
        <dbReference type="PIRSR" id="PIRSR000190-2"/>
    </source>
</evidence>
<dbReference type="eggNOG" id="COG0259">
    <property type="taxonomic scope" value="Bacteria"/>
</dbReference>
<keyword evidence="3 6" id="KW-0288">FMN</keyword>
<dbReference type="HAMAP" id="MF_01629">
    <property type="entry name" value="PdxH"/>
    <property type="match status" value="1"/>
</dbReference>
<evidence type="ECO:0000313" key="12">
    <source>
        <dbReference type="Proteomes" id="UP000002629"/>
    </source>
</evidence>
<comment type="function">
    <text evidence="6">Catalyzes the oxidation of either pyridoxine 5'-phosphate (PNP) or pyridoxamine 5'-phosphate (PMP) into pyridoxal 5'-phosphate (PLP).</text>
</comment>
<dbReference type="GO" id="GO:0008615">
    <property type="term" value="P:pyridoxine biosynthetic process"/>
    <property type="evidence" value="ECO:0007669"/>
    <property type="project" value="UniProtKB-UniRule"/>
</dbReference>
<dbReference type="GO" id="GO:0004733">
    <property type="term" value="F:pyridoxamine phosphate oxidase activity"/>
    <property type="evidence" value="ECO:0007669"/>
    <property type="project" value="UniProtKB-UniRule"/>
</dbReference>
<evidence type="ECO:0000256" key="5">
    <source>
        <dbReference type="ARBA" id="ARBA00023096"/>
    </source>
</evidence>
<comment type="pathway">
    <text evidence="6">Cofactor metabolism; pyridoxal 5'-phosphate salvage; pyridoxal 5'-phosphate from pyridoxine 5'-phosphate: step 1/1.</text>
</comment>
<dbReference type="GO" id="GO:0010181">
    <property type="term" value="F:FMN binding"/>
    <property type="evidence" value="ECO:0007669"/>
    <property type="project" value="UniProtKB-UniRule"/>
</dbReference>
<dbReference type="UniPathway" id="UPA01068">
    <property type="reaction ID" value="UER00304"/>
</dbReference>
<dbReference type="Gene3D" id="2.30.110.10">
    <property type="entry name" value="Electron Transport, Fmn-binding Protein, Chain A"/>
    <property type="match status" value="1"/>
</dbReference>
<evidence type="ECO:0000313" key="11">
    <source>
        <dbReference type="EMBL" id="ADG11801.1"/>
    </source>
</evidence>